<evidence type="ECO:0000313" key="2">
    <source>
        <dbReference type="Proteomes" id="UP000724874"/>
    </source>
</evidence>
<sequence length="187" mass="20263">MDVAARRMSVSIALHVTSQTYFGRSLPSMLAASDGLHQSVSLRLKSCQVEEGFDSDFQVVLASRSSCGETQVYAPLGSPAAISECKELGAKLASSQVDVGLIFRRPPTSCGSYPRRTRCEALLETAAIDSGQPFRRCITLDHPWATIYRCFTYSSPVTNPEPHLSSKFRLLVERGQGGCEVASSTPV</sequence>
<accession>A0A9P5NHE1</accession>
<evidence type="ECO:0000313" key="1">
    <source>
        <dbReference type="EMBL" id="KAF8883617.1"/>
    </source>
</evidence>
<name>A0A9P5NHE1_GYMJU</name>
<protein>
    <submittedName>
        <fullName evidence="1">Uncharacterized protein</fullName>
    </submittedName>
</protein>
<dbReference type="Proteomes" id="UP000724874">
    <property type="component" value="Unassembled WGS sequence"/>
</dbReference>
<keyword evidence="2" id="KW-1185">Reference proteome</keyword>
<dbReference type="EMBL" id="JADNYJ010000114">
    <property type="protein sequence ID" value="KAF8883617.1"/>
    <property type="molecule type" value="Genomic_DNA"/>
</dbReference>
<gene>
    <name evidence="1" type="ORF">CPB84DRAFT_185489</name>
</gene>
<organism evidence="1 2">
    <name type="scientific">Gymnopilus junonius</name>
    <name type="common">Spectacular rustgill mushroom</name>
    <name type="synonym">Gymnopilus spectabilis subsp. junonius</name>
    <dbReference type="NCBI Taxonomy" id="109634"/>
    <lineage>
        <taxon>Eukaryota</taxon>
        <taxon>Fungi</taxon>
        <taxon>Dikarya</taxon>
        <taxon>Basidiomycota</taxon>
        <taxon>Agaricomycotina</taxon>
        <taxon>Agaricomycetes</taxon>
        <taxon>Agaricomycetidae</taxon>
        <taxon>Agaricales</taxon>
        <taxon>Agaricineae</taxon>
        <taxon>Hymenogastraceae</taxon>
        <taxon>Gymnopilus</taxon>
    </lineage>
</organism>
<comment type="caution">
    <text evidence="1">The sequence shown here is derived from an EMBL/GenBank/DDBJ whole genome shotgun (WGS) entry which is preliminary data.</text>
</comment>
<proteinExistence type="predicted"/>
<dbReference type="AlphaFoldDB" id="A0A9P5NHE1"/>
<reference evidence="1" key="1">
    <citation type="submission" date="2020-11" db="EMBL/GenBank/DDBJ databases">
        <authorList>
            <consortium name="DOE Joint Genome Institute"/>
            <person name="Ahrendt S."/>
            <person name="Riley R."/>
            <person name="Andreopoulos W."/>
            <person name="LaButti K."/>
            <person name="Pangilinan J."/>
            <person name="Ruiz-duenas F.J."/>
            <person name="Barrasa J.M."/>
            <person name="Sanchez-Garcia M."/>
            <person name="Camarero S."/>
            <person name="Miyauchi S."/>
            <person name="Serrano A."/>
            <person name="Linde D."/>
            <person name="Babiker R."/>
            <person name="Drula E."/>
            <person name="Ayuso-Fernandez I."/>
            <person name="Pacheco R."/>
            <person name="Padilla G."/>
            <person name="Ferreira P."/>
            <person name="Barriuso J."/>
            <person name="Kellner H."/>
            <person name="Castanera R."/>
            <person name="Alfaro M."/>
            <person name="Ramirez L."/>
            <person name="Pisabarro A.G."/>
            <person name="Kuo A."/>
            <person name="Tritt A."/>
            <person name="Lipzen A."/>
            <person name="He G."/>
            <person name="Yan M."/>
            <person name="Ng V."/>
            <person name="Cullen D."/>
            <person name="Martin F."/>
            <person name="Rosso M.-N."/>
            <person name="Henrissat B."/>
            <person name="Hibbett D."/>
            <person name="Martinez A.T."/>
            <person name="Grigoriev I.V."/>
        </authorList>
    </citation>
    <scope>NUCLEOTIDE SEQUENCE</scope>
    <source>
        <strain evidence="1">AH 44721</strain>
    </source>
</reference>